<reference evidence="2" key="3">
    <citation type="submission" date="2020-02" db="EMBL/GenBank/DDBJ databases">
        <authorList>
            <person name="Matsumoto Y."/>
            <person name="Motooka D."/>
            <person name="Nakamura S."/>
        </authorList>
    </citation>
    <scope>NUCLEOTIDE SEQUENCE</scope>
    <source>
        <strain evidence="2">JCM 12405</strain>
    </source>
</reference>
<accession>A0A1X1SXX2</accession>
<reference evidence="2 5" key="2">
    <citation type="journal article" date="2019" name="Emerg. Microbes Infect.">
        <title>Comprehensive subspecies identification of 175 nontuberculous mycobacteria species based on 7547 genomic profiles.</title>
        <authorList>
            <person name="Matsumoto Y."/>
            <person name="Kinjo T."/>
            <person name="Motooka D."/>
            <person name="Nabeya D."/>
            <person name="Jung N."/>
            <person name="Uechi K."/>
            <person name="Horii T."/>
            <person name="Iida T."/>
            <person name="Fujita J."/>
            <person name="Nakamura S."/>
        </authorList>
    </citation>
    <scope>NUCLEOTIDE SEQUENCE [LARGE SCALE GENOMIC DNA]</scope>
    <source>
        <strain evidence="2 5">JCM 12405</strain>
    </source>
</reference>
<dbReference type="InterPro" id="IPR003593">
    <property type="entry name" value="AAA+_ATPase"/>
</dbReference>
<protein>
    <submittedName>
        <fullName evidence="2 3">ATPase</fullName>
    </submittedName>
</protein>
<dbReference type="RefSeq" id="WP_064874034.1">
    <property type="nucleotide sequence ID" value="NZ_AP022605.1"/>
</dbReference>
<evidence type="ECO:0000313" key="2">
    <source>
        <dbReference type="EMBL" id="BBZ07788.1"/>
    </source>
</evidence>
<dbReference type="SMART" id="SM00382">
    <property type="entry name" value="AAA"/>
    <property type="match status" value="1"/>
</dbReference>
<organism evidence="3 4">
    <name type="scientific">Mycolicibacterium doricum</name>
    <dbReference type="NCBI Taxonomy" id="126673"/>
    <lineage>
        <taxon>Bacteria</taxon>
        <taxon>Bacillati</taxon>
        <taxon>Actinomycetota</taxon>
        <taxon>Actinomycetes</taxon>
        <taxon>Mycobacteriales</taxon>
        <taxon>Mycobacteriaceae</taxon>
        <taxon>Mycolicibacterium</taxon>
    </lineage>
</organism>
<dbReference type="Proteomes" id="UP000193564">
    <property type="component" value="Unassembled WGS sequence"/>
</dbReference>
<dbReference type="EMBL" id="AP022605">
    <property type="protein sequence ID" value="BBZ07788.1"/>
    <property type="molecule type" value="Genomic_DNA"/>
</dbReference>
<evidence type="ECO:0000259" key="1">
    <source>
        <dbReference type="SMART" id="SM00382"/>
    </source>
</evidence>
<dbReference type="InterPro" id="IPR050168">
    <property type="entry name" value="AAA_ATPase_domain"/>
</dbReference>
<dbReference type="InterPro" id="IPR003959">
    <property type="entry name" value="ATPase_AAA_core"/>
</dbReference>
<dbReference type="STRING" id="126673.AWC01_00595"/>
<dbReference type="PANTHER" id="PTHR23077">
    <property type="entry name" value="AAA-FAMILY ATPASE"/>
    <property type="match status" value="1"/>
</dbReference>
<dbReference type="GO" id="GO:0016887">
    <property type="term" value="F:ATP hydrolysis activity"/>
    <property type="evidence" value="ECO:0007669"/>
    <property type="project" value="InterPro"/>
</dbReference>
<sequence>MAGLGEHITAMVRNHAAGDDAAFYSVALQIAAREARQGHHVLASNIKKAVDASRERAPLANVTALPRVRGELAELVEASHPQVHLRELVAPSERTAQIKQLLAEQRQRKNLLEHGFAPSHRLLLVGPPGTGKTMTASVLATELSLPMYTVRLDALLSKFMGETAAKLRIVFDAVAAERGVYLFDEFDALGADRSGNDVGEARRILNSFLVFLENSSPESIVIAATNHRSILDKALFRRFDAVLDYTLPDARQATAVMRARLGSLIERSSLAKLGEYTDGLSHADLVKAAESAAKAVLMRGDVMVERDDLIAALNARRSATIA</sequence>
<reference evidence="3 4" key="1">
    <citation type="submission" date="2016-01" db="EMBL/GenBank/DDBJ databases">
        <title>The new phylogeny of the genus Mycobacterium.</title>
        <authorList>
            <person name="Tarcisio F."/>
            <person name="Conor M."/>
            <person name="Antonella G."/>
            <person name="Elisabetta G."/>
            <person name="Giulia F.S."/>
            <person name="Sara T."/>
            <person name="Anna F."/>
            <person name="Clotilde B."/>
            <person name="Roberto B."/>
            <person name="Veronica D.S."/>
            <person name="Fabio R."/>
            <person name="Monica P."/>
            <person name="Olivier J."/>
            <person name="Enrico T."/>
            <person name="Nicola S."/>
        </authorList>
    </citation>
    <scope>NUCLEOTIDE SEQUENCE [LARGE SCALE GENOMIC DNA]</scope>
    <source>
        <strain evidence="3 4">DSM 44339</strain>
    </source>
</reference>
<dbReference type="InterPro" id="IPR027417">
    <property type="entry name" value="P-loop_NTPase"/>
</dbReference>
<dbReference type="AlphaFoldDB" id="A0A1X1SXX2"/>
<name>A0A1X1SXX2_9MYCO</name>
<evidence type="ECO:0000313" key="3">
    <source>
        <dbReference type="EMBL" id="ORV36006.1"/>
    </source>
</evidence>
<proteinExistence type="predicted"/>
<dbReference type="CDD" id="cd19481">
    <property type="entry name" value="RecA-like_protease"/>
    <property type="match status" value="1"/>
</dbReference>
<dbReference type="Pfam" id="PF00004">
    <property type="entry name" value="AAA"/>
    <property type="match status" value="1"/>
</dbReference>
<evidence type="ECO:0000313" key="5">
    <source>
        <dbReference type="Proteomes" id="UP000467201"/>
    </source>
</evidence>
<feature type="domain" description="AAA+ ATPase" evidence="1">
    <location>
        <begin position="118"/>
        <end position="249"/>
    </location>
</feature>
<dbReference type="PANTHER" id="PTHR23077:SF198">
    <property type="entry name" value="ATP-DEPENDENT ZINC METALLOPROTEASE FTSH"/>
    <property type="match status" value="1"/>
</dbReference>
<dbReference type="SUPFAM" id="SSF52540">
    <property type="entry name" value="P-loop containing nucleoside triphosphate hydrolases"/>
    <property type="match status" value="1"/>
</dbReference>
<dbReference type="GO" id="GO:0005524">
    <property type="term" value="F:ATP binding"/>
    <property type="evidence" value="ECO:0007669"/>
    <property type="project" value="InterPro"/>
</dbReference>
<dbReference type="KEGG" id="mdr:MDOR_19570"/>
<dbReference type="Gene3D" id="3.40.50.300">
    <property type="entry name" value="P-loop containing nucleotide triphosphate hydrolases"/>
    <property type="match status" value="1"/>
</dbReference>
<dbReference type="EMBL" id="LQOS01000067">
    <property type="protein sequence ID" value="ORV36006.1"/>
    <property type="molecule type" value="Genomic_DNA"/>
</dbReference>
<keyword evidence="4" id="KW-1185">Reference proteome</keyword>
<dbReference type="OrthoDB" id="9806903at2"/>
<gene>
    <name evidence="3" type="ORF">AWC01_00595</name>
    <name evidence="2" type="ORF">MDOR_19570</name>
</gene>
<evidence type="ECO:0000313" key="4">
    <source>
        <dbReference type="Proteomes" id="UP000193564"/>
    </source>
</evidence>
<dbReference type="Proteomes" id="UP000467201">
    <property type="component" value="Chromosome"/>
</dbReference>